<evidence type="ECO:0000313" key="1">
    <source>
        <dbReference type="EMBL" id="KAJ0171778.1"/>
    </source>
</evidence>
<organism evidence="1 2">
    <name type="scientific">Dendrolimus kikuchii</name>
    <dbReference type="NCBI Taxonomy" id="765133"/>
    <lineage>
        <taxon>Eukaryota</taxon>
        <taxon>Metazoa</taxon>
        <taxon>Ecdysozoa</taxon>
        <taxon>Arthropoda</taxon>
        <taxon>Hexapoda</taxon>
        <taxon>Insecta</taxon>
        <taxon>Pterygota</taxon>
        <taxon>Neoptera</taxon>
        <taxon>Endopterygota</taxon>
        <taxon>Lepidoptera</taxon>
        <taxon>Glossata</taxon>
        <taxon>Ditrysia</taxon>
        <taxon>Bombycoidea</taxon>
        <taxon>Lasiocampidae</taxon>
        <taxon>Dendrolimus</taxon>
    </lineage>
</organism>
<reference evidence="1 2" key="1">
    <citation type="journal article" date="2021" name="Front. Genet.">
        <title>Chromosome-Level Genome Assembly Reveals Significant Gene Expansion in the Toll and IMD Signaling Pathways of Dendrolimus kikuchii.</title>
        <authorList>
            <person name="Zhou J."/>
            <person name="Wu P."/>
            <person name="Xiong Z."/>
            <person name="Liu N."/>
            <person name="Zhao N."/>
            <person name="Ji M."/>
            <person name="Qiu Y."/>
            <person name="Yang B."/>
        </authorList>
    </citation>
    <scope>NUCLEOTIDE SEQUENCE [LARGE SCALE GENOMIC DNA]</scope>
    <source>
        <strain evidence="1">Ann1</strain>
    </source>
</reference>
<sequence>MLRATFSLVLLIIGANARYLITEHVPRWYIDESANILVRDPEDYLFEPSIPVHLKRVSRQAHGSFTMNSDGTSSTALKLPFAGNDRNIFSAISSAGFDNKRHLSSSSLGLAFDNVNGHGASLSQTKIPGFGKQLTAAGHVNLFHNNNHDLTANAFGTRNMPSIPNVPNFNTVGGGLDYMFKNKVGASVGAAHTDFINRNDYSIGGKLNLFRNRDSSLDFNAGLKKFDTPFTRSSWQPNYGFSFSKFF</sequence>
<dbReference type="EMBL" id="CM034409">
    <property type="protein sequence ID" value="KAJ0171778.1"/>
    <property type="molecule type" value="Genomic_DNA"/>
</dbReference>
<comment type="caution">
    <text evidence="1">The sequence shown here is derived from an EMBL/GenBank/DDBJ whole genome shotgun (WGS) entry which is preliminary data.</text>
</comment>
<keyword evidence="2" id="KW-1185">Reference proteome</keyword>
<dbReference type="Proteomes" id="UP000824533">
    <property type="component" value="Linkage Group LG23"/>
</dbReference>
<evidence type="ECO:0000313" key="2">
    <source>
        <dbReference type="Proteomes" id="UP000824533"/>
    </source>
</evidence>
<name>A0ACC1CJQ2_9NEOP</name>
<gene>
    <name evidence="1" type="ORF">K1T71_012541</name>
</gene>
<proteinExistence type="predicted"/>
<protein>
    <submittedName>
        <fullName evidence="1">Uncharacterized protein</fullName>
    </submittedName>
</protein>
<accession>A0ACC1CJQ2</accession>